<sequence length="122" mass="13770">MPKPEVLDASVSHPEDIDYLLLKENVVAMVSCFWSMYNKLESIQENPAGGKTSSQLKGLSEEHKEELVVFETIKGEIAQALHDISDALIKEIELHWQHVELVQEQLDVPSKEIPHDLPLMVA</sequence>
<dbReference type="EMBL" id="OZ034815">
    <property type="protein sequence ID" value="CAL1366128.1"/>
    <property type="molecule type" value="Genomic_DNA"/>
</dbReference>
<organism evidence="1 2">
    <name type="scientific">Linum trigynum</name>
    <dbReference type="NCBI Taxonomy" id="586398"/>
    <lineage>
        <taxon>Eukaryota</taxon>
        <taxon>Viridiplantae</taxon>
        <taxon>Streptophyta</taxon>
        <taxon>Embryophyta</taxon>
        <taxon>Tracheophyta</taxon>
        <taxon>Spermatophyta</taxon>
        <taxon>Magnoliopsida</taxon>
        <taxon>eudicotyledons</taxon>
        <taxon>Gunneridae</taxon>
        <taxon>Pentapetalae</taxon>
        <taxon>rosids</taxon>
        <taxon>fabids</taxon>
        <taxon>Malpighiales</taxon>
        <taxon>Linaceae</taxon>
        <taxon>Linum</taxon>
    </lineage>
</organism>
<keyword evidence="2" id="KW-1185">Reference proteome</keyword>
<gene>
    <name evidence="1" type="ORF">LTRI10_LOCUS10495</name>
</gene>
<proteinExistence type="predicted"/>
<accession>A0AAV2D4V1</accession>
<evidence type="ECO:0000313" key="2">
    <source>
        <dbReference type="Proteomes" id="UP001497516"/>
    </source>
</evidence>
<reference evidence="1 2" key="1">
    <citation type="submission" date="2024-04" db="EMBL/GenBank/DDBJ databases">
        <authorList>
            <person name="Fracassetti M."/>
        </authorList>
    </citation>
    <scope>NUCLEOTIDE SEQUENCE [LARGE SCALE GENOMIC DNA]</scope>
</reference>
<name>A0AAV2D4V1_9ROSI</name>
<dbReference type="Proteomes" id="UP001497516">
    <property type="component" value="Chromosome 2"/>
</dbReference>
<protein>
    <submittedName>
        <fullName evidence="1">Uncharacterized protein</fullName>
    </submittedName>
</protein>
<evidence type="ECO:0000313" key="1">
    <source>
        <dbReference type="EMBL" id="CAL1366128.1"/>
    </source>
</evidence>
<dbReference type="AlphaFoldDB" id="A0AAV2D4V1"/>